<dbReference type="AlphaFoldDB" id="A0AAD5WQV5"/>
<proteinExistence type="predicted"/>
<dbReference type="EMBL" id="JAKWBI020000195">
    <property type="protein sequence ID" value="KAJ2899520.1"/>
    <property type="molecule type" value="Genomic_DNA"/>
</dbReference>
<evidence type="ECO:0000313" key="7">
    <source>
        <dbReference type="EMBL" id="KAJ2899520.1"/>
    </source>
</evidence>
<gene>
    <name evidence="7" type="ORF">MKZ38_003014</name>
</gene>
<dbReference type="Gene3D" id="3.30.60.90">
    <property type="match status" value="4"/>
</dbReference>
<dbReference type="PANTHER" id="PTHR20930:SF0">
    <property type="entry name" value="PROTEIN ILRUN"/>
    <property type="match status" value="1"/>
</dbReference>
<feature type="region of interest" description="Disordered" evidence="5">
    <location>
        <begin position="601"/>
        <end position="636"/>
    </location>
</feature>
<feature type="region of interest" description="Disordered" evidence="5">
    <location>
        <begin position="819"/>
        <end position="896"/>
    </location>
</feature>
<feature type="region of interest" description="Disordered" evidence="5">
    <location>
        <begin position="213"/>
        <end position="232"/>
    </location>
</feature>
<feature type="region of interest" description="Disordered" evidence="5">
    <location>
        <begin position="99"/>
        <end position="166"/>
    </location>
</feature>
<keyword evidence="1" id="KW-0479">Metal-binding</keyword>
<feature type="domain" description="ZZ-type" evidence="6">
    <location>
        <begin position="534"/>
        <end position="594"/>
    </location>
</feature>
<dbReference type="InterPro" id="IPR043145">
    <property type="entry name" value="Znf_ZZ_sf"/>
</dbReference>
<dbReference type="CDD" id="cd02249">
    <property type="entry name" value="ZZ"/>
    <property type="match status" value="1"/>
</dbReference>
<dbReference type="InterPro" id="IPR032350">
    <property type="entry name" value="Nbr1_FW"/>
</dbReference>
<name>A0AAD5WQV5_9PEZI</name>
<dbReference type="PROSITE" id="PS50135">
    <property type="entry name" value="ZF_ZZ_2"/>
    <property type="match status" value="1"/>
</dbReference>
<evidence type="ECO:0000256" key="1">
    <source>
        <dbReference type="ARBA" id="ARBA00022723"/>
    </source>
</evidence>
<organism evidence="7 8">
    <name type="scientific">Zalerion maritima</name>
    <dbReference type="NCBI Taxonomy" id="339359"/>
    <lineage>
        <taxon>Eukaryota</taxon>
        <taxon>Fungi</taxon>
        <taxon>Dikarya</taxon>
        <taxon>Ascomycota</taxon>
        <taxon>Pezizomycotina</taxon>
        <taxon>Sordariomycetes</taxon>
        <taxon>Lulworthiomycetidae</taxon>
        <taxon>Lulworthiales</taxon>
        <taxon>Lulworthiaceae</taxon>
        <taxon>Zalerion</taxon>
    </lineage>
</organism>
<keyword evidence="3" id="KW-0862">Zinc</keyword>
<protein>
    <recommendedName>
        <fullName evidence="6">ZZ-type domain-containing protein</fullName>
    </recommendedName>
</protein>
<dbReference type="Pfam" id="PF00569">
    <property type="entry name" value="ZZ"/>
    <property type="match status" value="2"/>
</dbReference>
<keyword evidence="8" id="KW-1185">Reference proteome</keyword>
<dbReference type="GO" id="GO:0008270">
    <property type="term" value="F:zinc ion binding"/>
    <property type="evidence" value="ECO:0007669"/>
    <property type="project" value="UniProtKB-KW"/>
</dbReference>
<evidence type="ECO:0000256" key="5">
    <source>
        <dbReference type="SAM" id="MobiDB-lite"/>
    </source>
</evidence>
<feature type="compositionally biased region" description="Basic and acidic residues" evidence="5">
    <location>
        <begin position="819"/>
        <end position="838"/>
    </location>
</feature>
<feature type="region of interest" description="Disordered" evidence="5">
    <location>
        <begin position="317"/>
        <end position="355"/>
    </location>
</feature>
<dbReference type="InterPro" id="IPR013783">
    <property type="entry name" value="Ig-like_fold"/>
</dbReference>
<feature type="compositionally biased region" description="Acidic residues" evidence="5">
    <location>
        <begin position="874"/>
        <end position="896"/>
    </location>
</feature>
<feature type="compositionally biased region" description="Basic and acidic residues" evidence="5">
    <location>
        <begin position="848"/>
        <end position="873"/>
    </location>
</feature>
<sequence>MSTPATGDTQVTIKVNQNGRMCRFKLPLRDMNASTLEDKLRASLHIDPSTNCVFERYSDSASAFVTLDRANISVYKQLYRAAKAKQRLKIKVTTSVNDESLLEPEPQKTTPKCEEPKSKDEDAQPSTQVPKPVTVEDEPETPVATRSEMTEISKTEPTPPAKPLVTNCVFPPSQEPAKPTSMTTGLYQPENSFNEFARMTALRPKPFDILGNPLNTHSQPEKAPTPPARPPKEMLAQEDIVNRVIPSQAPAPAIDRPTFAVCCNKCDATIPEAHYHCQTCDDGDFDLCQKCVDAGETCRGDDHWLIKRFVRGGQIIKSHTERISPKPKSKPESKTEVPVNKRPEPAKTQGAISPAPTAPRLCPSKPLRTLCEGCGRPSSFCFCHTRPPSYSRAVPIMQESRRSGAIRTCNCCVQEFPEKQFVHCTSCDDFDLCKGCFIKDSHGHHPGHGFEPAVEGDVVAPVVNVRLAPGRNQYHNAICDGCDKSISGVRHKCLDCPDWDYCSECVVNADFVHANHRFVPIFDGVKANPNRTDHVGICCDGPLCNSSRGLRYITGTRYKCAVCHDTDFCGNCEASPSNTHNKTHPLIKFKTPVRHVTVTTTGDKRDGAALSTMGDRLRNSTSSRATSTTTAAANNSSTAIQTLLDVSPALQAPAANPETEMPPAEPKDKEVAAPGPAPVAIPKLEDLEAVYVRDLVTDGTSMPPGTVFNQTWILKNAGKTAWPAGCSVKFVGGDYMGHIDPSHPASVLDLVSANESTVCYQPLEPGKEFAFNVLLRTPHREGKTISYWRLSTPDGHRFGHRLWCDVNVSATKVKTESLVEVKQEPEEEHTPKVEKEASPSESQMIFPKLEKESPVASIHEKVKPEPVEVKQPEPEETDDLDELAEVDEWDDDESFNTDEEYDLLDASDEEYSEANGKAAKK</sequence>
<reference evidence="7" key="1">
    <citation type="submission" date="2022-07" db="EMBL/GenBank/DDBJ databases">
        <title>Draft genome sequence of Zalerion maritima ATCC 34329, a (micro)plastics degrading marine fungus.</title>
        <authorList>
            <person name="Paco A."/>
            <person name="Goncalves M.F.M."/>
            <person name="Rocha-Santos T.A.P."/>
            <person name="Alves A."/>
        </authorList>
    </citation>
    <scope>NUCLEOTIDE SEQUENCE</scope>
    <source>
        <strain evidence="7">ATCC 34329</strain>
    </source>
</reference>
<dbReference type="Gene3D" id="2.60.40.10">
    <property type="entry name" value="Immunoglobulins"/>
    <property type="match status" value="1"/>
</dbReference>
<feature type="compositionally biased region" description="Basic and acidic residues" evidence="5">
    <location>
        <begin position="111"/>
        <end position="122"/>
    </location>
</feature>
<accession>A0AAD5WQV5</accession>
<evidence type="ECO:0000313" key="8">
    <source>
        <dbReference type="Proteomes" id="UP001201980"/>
    </source>
</evidence>
<dbReference type="Pfam" id="PF16158">
    <property type="entry name" value="N_BRCA1_IG"/>
    <property type="match status" value="1"/>
</dbReference>
<dbReference type="PANTHER" id="PTHR20930">
    <property type="entry name" value="OVARIAN CARCINOMA ANTIGEN CA125-RELATED"/>
    <property type="match status" value="1"/>
</dbReference>
<dbReference type="Proteomes" id="UP001201980">
    <property type="component" value="Unassembled WGS sequence"/>
</dbReference>
<dbReference type="InterPro" id="IPR000433">
    <property type="entry name" value="Znf_ZZ"/>
</dbReference>
<evidence type="ECO:0000259" key="6">
    <source>
        <dbReference type="PROSITE" id="PS50135"/>
    </source>
</evidence>
<keyword evidence="2 4" id="KW-0863">Zinc-finger</keyword>
<evidence type="ECO:0000256" key="4">
    <source>
        <dbReference type="PROSITE-ProRule" id="PRU00228"/>
    </source>
</evidence>
<feature type="region of interest" description="Disordered" evidence="5">
    <location>
        <begin position="653"/>
        <end position="679"/>
    </location>
</feature>
<feature type="compositionally biased region" description="Low complexity" evidence="5">
    <location>
        <begin position="619"/>
        <end position="636"/>
    </location>
</feature>
<feature type="compositionally biased region" description="Basic and acidic residues" evidence="5">
    <location>
        <begin position="318"/>
        <end position="345"/>
    </location>
</feature>
<comment type="caution">
    <text evidence="7">The sequence shown here is derived from an EMBL/GenBank/DDBJ whole genome shotgun (WGS) entry which is preliminary data.</text>
</comment>
<dbReference type="SUPFAM" id="SSF57850">
    <property type="entry name" value="RING/U-box"/>
    <property type="match status" value="4"/>
</dbReference>
<dbReference type="CDD" id="cd14947">
    <property type="entry name" value="NBR1_like"/>
    <property type="match status" value="1"/>
</dbReference>
<evidence type="ECO:0000256" key="2">
    <source>
        <dbReference type="ARBA" id="ARBA00022771"/>
    </source>
</evidence>
<evidence type="ECO:0000256" key="3">
    <source>
        <dbReference type="ARBA" id="ARBA00022833"/>
    </source>
</evidence>
<dbReference type="CDD" id="cd02340">
    <property type="entry name" value="ZZ_NBR1_like"/>
    <property type="match status" value="2"/>
</dbReference>
<dbReference type="SMART" id="SM00291">
    <property type="entry name" value="ZnF_ZZ"/>
    <property type="match status" value="4"/>
</dbReference>